<evidence type="ECO:0000313" key="6">
    <source>
        <dbReference type="Proteomes" id="UP000483004"/>
    </source>
</evidence>
<keyword evidence="6" id="KW-1185">Reference proteome</keyword>
<evidence type="ECO:0000259" key="4">
    <source>
        <dbReference type="PROSITE" id="PS50110"/>
    </source>
</evidence>
<feature type="domain" description="Response regulatory" evidence="4">
    <location>
        <begin position="3"/>
        <end position="119"/>
    </location>
</feature>
<dbReference type="PROSITE" id="PS50043">
    <property type="entry name" value="HTH_LUXR_2"/>
    <property type="match status" value="1"/>
</dbReference>
<dbReference type="InterPro" id="IPR001789">
    <property type="entry name" value="Sig_transdc_resp-reg_receiver"/>
</dbReference>
<sequence length="201" mass="21405">MIRVLIAEDMDLLREALAELLDLEDDVQVVARVAAGDRIVPEAERHAPDVAIVDIDLPGMDGVTAAALLRSRVPGCRVLILTALSRPGELRRALEADVAGFLPKDVRPDELAAAVRTVAAGGTTIDQALAVSALRAPQSPLTQRETEVLRLSATGARPLEIAERLFLSHGTVRNYLASAAGKLGARNRVDAIRIATEAGWL</sequence>
<dbReference type="OrthoDB" id="9808843at2"/>
<protein>
    <submittedName>
        <fullName evidence="5">Response regulator transcription factor</fullName>
    </submittedName>
</protein>
<dbReference type="InterPro" id="IPR000792">
    <property type="entry name" value="Tscrpt_reg_LuxR_C"/>
</dbReference>
<proteinExistence type="predicted"/>
<dbReference type="AlphaFoldDB" id="A0A6L3VRE5"/>
<name>A0A6L3VRE5_9ACTN</name>
<feature type="domain" description="HTH luxR-type" evidence="3">
    <location>
        <begin position="134"/>
        <end position="199"/>
    </location>
</feature>
<dbReference type="CDD" id="cd06170">
    <property type="entry name" value="LuxR_C_like"/>
    <property type="match status" value="1"/>
</dbReference>
<evidence type="ECO:0000256" key="1">
    <source>
        <dbReference type="ARBA" id="ARBA00023125"/>
    </source>
</evidence>
<dbReference type="InterPro" id="IPR016032">
    <property type="entry name" value="Sig_transdc_resp-reg_C-effctor"/>
</dbReference>
<feature type="modified residue" description="4-aspartylphosphate" evidence="2">
    <location>
        <position position="54"/>
    </location>
</feature>
<dbReference type="Pfam" id="PF00196">
    <property type="entry name" value="GerE"/>
    <property type="match status" value="1"/>
</dbReference>
<dbReference type="GO" id="GO:0000160">
    <property type="term" value="P:phosphorelay signal transduction system"/>
    <property type="evidence" value="ECO:0007669"/>
    <property type="project" value="InterPro"/>
</dbReference>
<evidence type="ECO:0000259" key="3">
    <source>
        <dbReference type="PROSITE" id="PS50043"/>
    </source>
</evidence>
<dbReference type="SMART" id="SM00448">
    <property type="entry name" value="REC"/>
    <property type="match status" value="1"/>
</dbReference>
<dbReference type="InterPro" id="IPR039420">
    <property type="entry name" value="WalR-like"/>
</dbReference>
<evidence type="ECO:0000256" key="2">
    <source>
        <dbReference type="PROSITE-ProRule" id="PRU00169"/>
    </source>
</evidence>
<dbReference type="RefSeq" id="WP_151542483.1">
    <property type="nucleotide sequence ID" value="NZ_WBMR01000077.1"/>
</dbReference>
<dbReference type="PROSITE" id="PS50110">
    <property type="entry name" value="RESPONSE_REGULATORY"/>
    <property type="match status" value="1"/>
</dbReference>
<dbReference type="PANTHER" id="PTHR43214:SF42">
    <property type="entry name" value="TRANSCRIPTIONAL REGULATORY PROTEIN DESR"/>
    <property type="match status" value="1"/>
</dbReference>
<dbReference type="PANTHER" id="PTHR43214">
    <property type="entry name" value="TWO-COMPONENT RESPONSE REGULATOR"/>
    <property type="match status" value="1"/>
</dbReference>
<dbReference type="SUPFAM" id="SSF46894">
    <property type="entry name" value="C-terminal effector domain of the bipartite response regulators"/>
    <property type="match status" value="1"/>
</dbReference>
<dbReference type="SUPFAM" id="SSF52172">
    <property type="entry name" value="CheY-like"/>
    <property type="match status" value="1"/>
</dbReference>
<dbReference type="Gene3D" id="3.40.50.2300">
    <property type="match status" value="1"/>
</dbReference>
<dbReference type="EMBL" id="WBMR01000077">
    <property type="protein sequence ID" value="KAB2376920.1"/>
    <property type="molecule type" value="Genomic_DNA"/>
</dbReference>
<accession>A0A6L3VRE5</accession>
<reference evidence="5 6" key="1">
    <citation type="submission" date="2019-09" db="EMBL/GenBank/DDBJ databases">
        <title>Actinomadura physcomitrii sp. nov., a novel actinomycete isolated from moss [Physcomitrium sphaericum (Ludw) Fuernr].</title>
        <authorList>
            <person name="Liu C."/>
            <person name="Zhuang X."/>
        </authorList>
    </citation>
    <scope>NUCLEOTIDE SEQUENCE [LARGE SCALE GENOMIC DNA]</scope>
    <source>
        <strain evidence="5 6">CYP1-1B</strain>
    </source>
</reference>
<dbReference type="GO" id="GO:0006355">
    <property type="term" value="P:regulation of DNA-templated transcription"/>
    <property type="evidence" value="ECO:0007669"/>
    <property type="project" value="InterPro"/>
</dbReference>
<evidence type="ECO:0000313" key="5">
    <source>
        <dbReference type="EMBL" id="KAB2376920.1"/>
    </source>
</evidence>
<dbReference type="Pfam" id="PF00072">
    <property type="entry name" value="Response_reg"/>
    <property type="match status" value="1"/>
</dbReference>
<dbReference type="SMART" id="SM00421">
    <property type="entry name" value="HTH_LUXR"/>
    <property type="match status" value="1"/>
</dbReference>
<organism evidence="5 6">
    <name type="scientific">Actinomadura montaniterrae</name>
    <dbReference type="NCBI Taxonomy" id="1803903"/>
    <lineage>
        <taxon>Bacteria</taxon>
        <taxon>Bacillati</taxon>
        <taxon>Actinomycetota</taxon>
        <taxon>Actinomycetes</taxon>
        <taxon>Streptosporangiales</taxon>
        <taxon>Thermomonosporaceae</taxon>
        <taxon>Actinomadura</taxon>
    </lineage>
</organism>
<dbReference type="GO" id="GO:0003677">
    <property type="term" value="F:DNA binding"/>
    <property type="evidence" value="ECO:0007669"/>
    <property type="project" value="UniProtKB-KW"/>
</dbReference>
<dbReference type="InterPro" id="IPR011006">
    <property type="entry name" value="CheY-like_superfamily"/>
</dbReference>
<dbReference type="Proteomes" id="UP000483004">
    <property type="component" value="Unassembled WGS sequence"/>
</dbReference>
<keyword evidence="2" id="KW-0597">Phosphoprotein</keyword>
<comment type="caution">
    <text evidence="5">The sequence shown here is derived from an EMBL/GenBank/DDBJ whole genome shotgun (WGS) entry which is preliminary data.</text>
</comment>
<dbReference type="PRINTS" id="PR00038">
    <property type="entry name" value="HTHLUXR"/>
</dbReference>
<keyword evidence="1" id="KW-0238">DNA-binding</keyword>
<gene>
    <name evidence="5" type="ORF">F9B16_24575</name>
</gene>